<evidence type="ECO:0000313" key="1">
    <source>
        <dbReference type="EMBL" id="RVW93916.1"/>
    </source>
</evidence>
<organism evidence="1 2">
    <name type="scientific">Vitis vinifera</name>
    <name type="common">Grape</name>
    <dbReference type="NCBI Taxonomy" id="29760"/>
    <lineage>
        <taxon>Eukaryota</taxon>
        <taxon>Viridiplantae</taxon>
        <taxon>Streptophyta</taxon>
        <taxon>Embryophyta</taxon>
        <taxon>Tracheophyta</taxon>
        <taxon>Spermatophyta</taxon>
        <taxon>Magnoliopsida</taxon>
        <taxon>eudicotyledons</taxon>
        <taxon>Gunneridae</taxon>
        <taxon>Pentapetalae</taxon>
        <taxon>rosids</taxon>
        <taxon>Vitales</taxon>
        <taxon>Vitaceae</taxon>
        <taxon>Viteae</taxon>
        <taxon>Vitis</taxon>
    </lineage>
</organism>
<reference evidence="1 2" key="1">
    <citation type="journal article" date="2018" name="PLoS Genet.">
        <title>Population sequencing reveals clonal diversity and ancestral inbreeding in the grapevine cultivar Chardonnay.</title>
        <authorList>
            <person name="Roach M.J."/>
            <person name="Johnson D.L."/>
            <person name="Bohlmann J."/>
            <person name="van Vuuren H.J."/>
            <person name="Jones S.J."/>
            <person name="Pretorius I.S."/>
            <person name="Schmidt S.A."/>
            <person name="Borneman A.R."/>
        </authorList>
    </citation>
    <scope>NUCLEOTIDE SEQUENCE [LARGE SCALE GENOMIC DNA]</scope>
    <source>
        <strain evidence="2">cv. Chardonnay</strain>
        <tissue evidence="1">Leaf</tissue>
    </source>
</reference>
<gene>
    <name evidence="1" type="ORF">CK203_028261</name>
</gene>
<dbReference type="AlphaFoldDB" id="A0A438IB27"/>
<protein>
    <submittedName>
        <fullName evidence="1">Uncharacterized protein</fullName>
    </submittedName>
</protein>
<accession>A0A438IB27</accession>
<name>A0A438IB27_VITVI</name>
<proteinExistence type="predicted"/>
<evidence type="ECO:0000313" key="2">
    <source>
        <dbReference type="Proteomes" id="UP000288805"/>
    </source>
</evidence>
<dbReference type="EMBL" id="QGNW01000126">
    <property type="protein sequence ID" value="RVW93916.1"/>
    <property type="molecule type" value="Genomic_DNA"/>
</dbReference>
<comment type="caution">
    <text evidence="1">The sequence shown here is derived from an EMBL/GenBank/DDBJ whole genome shotgun (WGS) entry which is preliminary data.</text>
</comment>
<sequence>MNPFSTSPHYFEARNEASLLRLVSFLARDWWYYPFPFKDCLEPLDSFKGEFLYLGGLLGKDFDFGSASKKRLDFGQ</sequence>
<dbReference type="Proteomes" id="UP000288805">
    <property type="component" value="Unassembled WGS sequence"/>
</dbReference>